<sequence length="177" mass="20058">MPEWISAWVAKIFGSEPVVKVMYVLIVWIGLVLLSPESATNAVEDKVKIPYISLLIIFAIAFAIVDAAQRALTACRSCLAKRAEAAEQKTQAEKEHSALMSMIEKLDEAEKAVLKPFVMEGCNTFWLDLDDVAVTSLSQQRILCSSHRRRIVDRKTQIAYRIDDEYRDVVDEYFKDS</sequence>
<accession>A0A1S8CP32</accession>
<evidence type="ECO:0008006" key="4">
    <source>
        <dbReference type="Google" id="ProtNLM"/>
    </source>
</evidence>
<dbReference type="Proteomes" id="UP000216021">
    <property type="component" value="Unassembled WGS sequence"/>
</dbReference>
<evidence type="ECO:0000313" key="3">
    <source>
        <dbReference type="Proteomes" id="UP000216021"/>
    </source>
</evidence>
<feature type="transmembrane region" description="Helical" evidence="1">
    <location>
        <begin position="51"/>
        <end position="72"/>
    </location>
</feature>
<keyword evidence="1" id="KW-0812">Transmembrane</keyword>
<gene>
    <name evidence="2" type="ORF">BMI79_00715</name>
</gene>
<comment type="caution">
    <text evidence="2">The sequence shown here is derived from an EMBL/GenBank/DDBJ whole genome shotgun (WGS) entry which is preliminary data.</text>
</comment>
<proteinExistence type="predicted"/>
<dbReference type="OrthoDB" id="6506823at2"/>
<evidence type="ECO:0000256" key="1">
    <source>
        <dbReference type="SAM" id="Phobius"/>
    </source>
</evidence>
<dbReference type="Pfam" id="PF14163">
    <property type="entry name" value="SieB"/>
    <property type="match status" value="1"/>
</dbReference>
<reference evidence="2 3" key="1">
    <citation type="submission" date="2016-11" db="EMBL/GenBank/DDBJ databases">
        <title>Rahnella oryzae sp. nov., isolated from rice root.</title>
        <authorList>
            <person name="Zhang X.-X."/>
            <person name="Zhang J."/>
        </authorList>
    </citation>
    <scope>NUCLEOTIDE SEQUENCE [LARGE SCALE GENOMIC DNA]</scope>
    <source>
        <strain evidence="2 3">J11-6</strain>
    </source>
</reference>
<keyword evidence="1" id="KW-0472">Membrane</keyword>
<keyword evidence="3" id="KW-1185">Reference proteome</keyword>
<evidence type="ECO:0000313" key="2">
    <source>
        <dbReference type="EMBL" id="OMQ26884.1"/>
    </source>
</evidence>
<organism evidence="2 3">
    <name type="scientific">Serratia oryzae</name>
    <dbReference type="NCBI Taxonomy" id="2034155"/>
    <lineage>
        <taxon>Bacteria</taxon>
        <taxon>Pseudomonadati</taxon>
        <taxon>Pseudomonadota</taxon>
        <taxon>Gammaproteobacteria</taxon>
        <taxon>Enterobacterales</taxon>
        <taxon>Yersiniaceae</taxon>
        <taxon>Serratia</taxon>
    </lineage>
</organism>
<keyword evidence="1" id="KW-1133">Transmembrane helix</keyword>
<dbReference type="InterPro" id="IPR025982">
    <property type="entry name" value="SieB"/>
</dbReference>
<feature type="transmembrane region" description="Helical" evidence="1">
    <location>
        <begin position="21"/>
        <end position="39"/>
    </location>
</feature>
<dbReference type="RefSeq" id="WP_076939927.1">
    <property type="nucleotide sequence ID" value="NZ_MOXD01000001.1"/>
</dbReference>
<dbReference type="EMBL" id="MOXD01000001">
    <property type="protein sequence ID" value="OMQ26884.1"/>
    <property type="molecule type" value="Genomic_DNA"/>
</dbReference>
<dbReference type="AlphaFoldDB" id="A0A1S8CP32"/>
<name>A0A1S8CP32_9GAMM</name>
<protein>
    <recommendedName>
        <fullName evidence="4">Superinfection exclusion protein B</fullName>
    </recommendedName>
</protein>